<sequence>MKPSLILAALLTGTTLIHTAERAKAEGPKTEQQPRPWAERPPVDPALVVEKASREPFTEANDVPLFPGLPPTAPVQRQPTPREVPPEGQVLEQRPAVNPTQPPAFPGQTRAVAVRTATPIEERVVASGLSHPWSLAFLPDGRMLVTEKSGTLRIVTPQGAVSAPVGNVPPVLFAGDCGLLAVLVDPDFATNRLIYLSFVGYRPKGHALMVIRGRLSDDDGAIEGITQLLTLPAHTGINHYAGGMVLGHDGTLYLGTSEWISDETRIAAQLPASPMGKILRINRDGSIPHDNPYVNVSGAEPRVWSIGHRDPEALTPDPKTGGLWISDHGPQGGDEIDRVEPGHNHGWPLVAYGKRYDGGLLGGGRTQFPGTEQPAYYWDPAIAPAGITFYTGECVPEWQGNLFVSALGGRHLARLVLVDGKVTGEERLLLSHNQRVRDVKQAPDGTLWVLTDDADGRLIRLAPRG</sequence>
<organism evidence="3 4">
    <name type="scientific">Methylorubrum populi</name>
    <dbReference type="NCBI Taxonomy" id="223967"/>
    <lineage>
        <taxon>Bacteria</taxon>
        <taxon>Pseudomonadati</taxon>
        <taxon>Pseudomonadota</taxon>
        <taxon>Alphaproteobacteria</taxon>
        <taxon>Hyphomicrobiales</taxon>
        <taxon>Methylobacteriaceae</taxon>
        <taxon>Methylorubrum</taxon>
    </lineage>
</organism>
<feature type="compositionally biased region" description="Basic and acidic residues" evidence="1">
    <location>
        <begin position="19"/>
        <end position="29"/>
    </location>
</feature>
<dbReference type="Proteomes" id="UP000469949">
    <property type="component" value="Unassembled WGS sequence"/>
</dbReference>
<gene>
    <name evidence="3" type="ORF">F8B43_1053</name>
</gene>
<dbReference type="PANTHER" id="PTHR19328">
    <property type="entry name" value="HEDGEHOG-INTERACTING PROTEIN"/>
    <property type="match status" value="1"/>
</dbReference>
<dbReference type="Pfam" id="PF07995">
    <property type="entry name" value="GSDH"/>
    <property type="match status" value="1"/>
</dbReference>
<dbReference type="InterPro" id="IPR011042">
    <property type="entry name" value="6-blade_b-propeller_TolB-like"/>
</dbReference>
<evidence type="ECO:0000259" key="2">
    <source>
        <dbReference type="Pfam" id="PF07995"/>
    </source>
</evidence>
<dbReference type="SUPFAM" id="SSF50952">
    <property type="entry name" value="Soluble quinoprotein glucose dehydrogenase"/>
    <property type="match status" value="1"/>
</dbReference>
<feature type="domain" description="Glucose/Sorbosone dehydrogenase" evidence="2">
    <location>
        <begin position="129"/>
        <end position="460"/>
    </location>
</feature>
<evidence type="ECO:0000256" key="1">
    <source>
        <dbReference type="SAM" id="MobiDB-lite"/>
    </source>
</evidence>
<reference evidence="3 4" key="1">
    <citation type="submission" date="2019-10" db="EMBL/GenBank/DDBJ databases">
        <title>Draft Genome Sequence of the Caffeine Degrading Methylotroph Methylorubrum populi PINKEL.</title>
        <authorList>
            <person name="Dawson S.C."/>
            <person name="Zhang X."/>
            <person name="Wright M.E."/>
            <person name="Sharma G."/>
            <person name="Langner J.T."/>
            <person name="Ditty J.L."/>
            <person name="Subuyuj G.A."/>
        </authorList>
    </citation>
    <scope>NUCLEOTIDE SEQUENCE [LARGE SCALE GENOMIC DNA]</scope>
    <source>
        <strain evidence="3 4">Pinkel</strain>
    </source>
</reference>
<name>A0A833JAY0_9HYPH</name>
<comment type="caution">
    <text evidence="3">The sequence shown here is derived from an EMBL/GenBank/DDBJ whole genome shotgun (WGS) entry which is preliminary data.</text>
</comment>
<feature type="region of interest" description="Disordered" evidence="1">
    <location>
        <begin position="18"/>
        <end position="87"/>
    </location>
</feature>
<dbReference type="PANTHER" id="PTHR19328:SF75">
    <property type="entry name" value="ALDOSE SUGAR DEHYDROGENASE YLII"/>
    <property type="match status" value="1"/>
</dbReference>
<dbReference type="AlphaFoldDB" id="A0A833JAY0"/>
<evidence type="ECO:0000313" key="4">
    <source>
        <dbReference type="Proteomes" id="UP000469949"/>
    </source>
</evidence>
<evidence type="ECO:0000313" key="3">
    <source>
        <dbReference type="EMBL" id="KAB7786699.1"/>
    </source>
</evidence>
<proteinExistence type="predicted"/>
<dbReference type="Gene3D" id="2.120.10.30">
    <property type="entry name" value="TolB, C-terminal domain"/>
    <property type="match status" value="1"/>
</dbReference>
<dbReference type="EMBL" id="WEKV01000006">
    <property type="protein sequence ID" value="KAB7786699.1"/>
    <property type="molecule type" value="Genomic_DNA"/>
</dbReference>
<dbReference type="InterPro" id="IPR012938">
    <property type="entry name" value="Glc/Sorbosone_DH"/>
</dbReference>
<dbReference type="RefSeq" id="WP_152276225.1">
    <property type="nucleotide sequence ID" value="NZ_WEKV01000006.1"/>
</dbReference>
<accession>A0A833JAY0</accession>
<dbReference type="InterPro" id="IPR011041">
    <property type="entry name" value="Quinoprot_gluc/sorb_DH_b-prop"/>
</dbReference>
<protein>
    <submittedName>
        <fullName evidence="3">PQQ-dependent oxidoreductase gdhB family</fullName>
    </submittedName>
</protein>